<evidence type="ECO:0000313" key="1">
    <source>
        <dbReference type="EMBL" id="EHI10702.1"/>
    </source>
</evidence>
<organism evidence="1 2">
    <name type="scientific">Mycolicibacterium thermoresistibile (strain ATCC 19527 / DSM 44167 / CIP 105390 / JCM 6362 / NCTC 10409 / 316)</name>
    <name type="common">Mycobacterium thermoresistibile</name>
    <dbReference type="NCBI Taxonomy" id="1078020"/>
    <lineage>
        <taxon>Bacteria</taxon>
        <taxon>Bacillati</taxon>
        <taxon>Actinomycetota</taxon>
        <taxon>Actinomycetes</taxon>
        <taxon>Mycobacteriales</taxon>
        <taxon>Mycobacteriaceae</taxon>
        <taxon>Mycolicibacterium</taxon>
    </lineage>
</organism>
<evidence type="ECO:0000313" key="2">
    <source>
        <dbReference type="Proteomes" id="UP000004915"/>
    </source>
</evidence>
<keyword evidence="2" id="KW-1185">Reference proteome</keyword>
<dbReference type="EMBL" id="AGVE01000054">
    <property type="protein sequence ID" value="EHI10702.1"/>
    <property type="molecule type" value="Genomic_DNA"/>
</dbReference>
<name>G7CMX5_MYCT3</name>
<accession>G7CMX5</accession>
<gene>
    <name evidence="1" type="ORF">KEK_21864</name>
</gene>
<reference evidence="1 2" key="1">
    <citation type="submission" date="2011-11" db="EMBL/GenBank/DDBJ databases">
        <authorList>
            <consortium name="Tuberculosis Structural Genomics Consortium"/>
            <person name="Ioerger T.R."/>
        </authorList>
    </citation>
    <scope>NUCLEOTIDE SEQUENCE [LARGE SCALE GENOMIC DNA]</scope>
    <source>
        <strain evidence="2">ATCC 19527 / DSM 44167 / CIP 105390 / JCM 6362 / NCTC 10409 / 316</strain>
    </source>
</reference>
<comment type="caution">
    <text evidence="1">The sequence shown here is derived from an EMBL/GenBank/DDBJ whole genome shotgun (WGS) entry which is preliminary data.</text>
</comment>
<proteinExistence type="predicted"/>
<dbReference type="Proteomes" id="UP000004915">
    <property type="component" value="Unassembled WGS sequence"/>
</dbReference>
<protein>
    <submittedName>
        <fullName evidence="1">Uncharacterized protein</fullName>
    </submittedName>
</protein>
<sequence>MIPVAVPVVVAPGQVLRAPVCRDGSVVRGADHLTTLYP</sequence>
<dbReference type="AlphaFoldDB" id="G7CMX5"/>